<dbReference type="Pfam" id="PF00085">
    <property type="entry name" value="Thioredoxin"/>
    <property type="match status" value="1"/>
</dbReference>
<protein>
    <submittedName>
        <fullName evidence="2">Thiol reductase thioredoxin</fullName>
    </submittedName>
</protein>
<evidence type="ECO:0000259" key="1">
    <source>
        <dbReference type="Pfam" id="PF00085"/>
    </source>
</evidence>
<evidence type="ECO:0000313" key="3">
    <source>
        <dbReference type="Proteomes" id="UP000680279"/>
    </source>
</evidence>
<gene>
    <name evidence="2" type="ORF">J1TS3_09250</name>
</gene>
<accession>A0ABQ4K4D4</accession>
<sequence>MEEWNKTDINDTITKKKSAFIYFYTPLCGTCQVAGRMLDIVERITGGSFAKADLNYMPELANELKIESVPCLLVLQDGMPAEKVYAFRSVPNMLGIVQKYLGKDKGQ</sequence>
<organism evidence="2 3">
    <name type="scientific">Siminovitchia fordii</name>
    <dbReference type="NCBI Taxonomy" id="254759"/>
    <lineage>
        <taxon>Bacteria</taxon>
        <taxon>Bacillati</taxon>
        <taxon>Bacillota</taxon>
        <taxon>Bacilli</taxon>
        <taxon>Bacillales</taxon>
        <taxon>Bacillaceae</taxon>
        <taxon>Siminovitchia</taxon>
    </lineage>
</organism>
<proteinExistence type="predicted"/>
<feature type="domain" description="Thioredoxin" evidence="1">
    <location>
        <begin position="5"/>
        <end position="87"/>
    </location>
</feature>
<dbReference type="InterPro" id="IPR036249">
    <property type="entry name" value="Thioredoxin-like_sf"/>
</dbReference>
<dbReference type="RefSeq" id="WP_212962234.1">
    <property type="nucleotide sequence ID" value="NZ_BOQT01000002.1"/>
</dbReference>
<comment type="caution">
    <text evidence="2">The sequence shown here is derived from an EMBL/GenBank/DDBJ whole genome shotgun (WGS) entry which is preliminary data.</text>
</comment>
<dbReference type="Gene3D" id="3.40.30.10">
    <property type="entry name" value="Glutaredoxin"/>
    <property type="match status" value="1"/>
</dbReference>
<keyword evidence="3" id="KW-1185">Reference proteome</keyword>
<dbReference type="SUPFAM" id="SSF52833">
    <property type="entry name" value="Thioredoxin-like"/>
    <property type="match status" value="1"/>
</dbReference>
<evidence type="ECO:0000313" key="2">
    <source>
        <dbReference type="EMBL" id="GIN19791.1"/>
    </source>
</evidence>
<reference evidence="2 3" key="1">
    <citation type="submission" date="2021-03" db="EMBL/GenBank/DDBJ databases">
        <title>Antimicrobial resistance genes in bacteria isolated from Japanese honey, and their potential for conferring macrolide and lincosamide resistance in the American foulbrood pathogen Paenibacillus larvae.</title>
        <authorList>
            <person name="Okamoto M."/>
            <person name="Kumagai M."/>
            <person name="Kanamori H."/>
            <person name="Takamatsu D."/>
        </authorList>
    </citation>
    <scope>NUCLEOTIDE SEQUENCE [LARGE SCALE GENOMIC DNA]</scope>
    <source>
        <strain evidence="2 3">J1TS3</strain>
    </source>
</reference>
<dbReference type="EMBL" id="BOQT01000002">
    <property type="protein sequence ID" value="GIN19791.1"/>
    <property type="molecule type" value="Genomic_DNA"/>
</dbReference>
<name>A0ABQ4K4D4_9BACI</name>
<dbReference type="InterPro" id="IPR013766">
    <property type="entry name" value="Thioredoxin_domain"/>
</dbReference>
<dbReference type="Proteomes" id="UP000680279">
    <property type="component" value="Unassembled WGS sequence"/>
</dbReference>
<dbReference type="CDD" id="cd02947">
    <property type="entry name" value="TRX_family"/>
    <property type="match status" value="1"/>
</dbReference>